<dbReference type="InterPro" id="IPR008920">
    <property type="entry name" value="TF_FadR/GntR_C"/>
</dbReference>
<dbReference type="AlphaFoldDB" id="A0A517RCQ8"/>
<dbReference type="SUPFAM" id="SSF48008">
    <property type="entry name" value="GntR ligand-binding domain-like"/>
    <property type="match status" value="1"/>
</dbReference>
<dbReference type="KEGG" id="gaz:Pan241w_16960"/>
<evidence type="ECO:0000256" key="1">
    <source>
        <dbReference type="ARBA" id="ARBA00023015"/>
    </source>
</evidence>
<dbReference type="EMBL" id="CP036269">
    <property type="protein sequence ID" value="QDT41633.1"/>
    <property type="molecule type" value="Genomic_DNA"/>
</dbReference>
<dbReference type="InterPro" id="IPR011711">
    <property type="entry name" value="GntR_C"/>
</dbReference>
<keyword evidence="3" id="KW-0804">Transcription</keyword>
<reference evidence="5 6" key="1">
    <citation type="submission" date="2019-02" db="EMBL/GenBank/DDBJ databases">
        <title>Deep-cultivation of Planctomycetes and their phenomic and genomic characterization uncovers novel biology.</title>
        <authorList>
            <person name="Wiegand S."/>
            <person name="Jogler M."/>
            <person name="Boedeker C."/>
            <person name="Pinto D."/>
            <person name="Vollmers J."/>
            <person name="Rivas-Marin E."/>
            <person name="Kohn T."/>
            <person name="Peeters S.H."/>
            <person name="Heuer A."/>
            <person name="Rast P."/>
            <person name="Oberbeckmann S."/>
            <person name="Bunk B."/>
            <person name="Jeske O."/>
            <person name="Meyerdierks A."/>
            <person name="Storesund J.E."/>
            <person name="Kallscheuer N."/>
            <person name="Luecker S."/>
            <person name="Lage O.M."/>
            <person name="Pohl T."/>
            <person name="Merkel B.J."/>
            <person name="Hornburger P."/>
            <person name="Mueller R.-W."/>
            <person name="Bruemmer F."/>
            <person name="Labrenz M."/>
            <person name="Spormann A.M."/>
            <person name="Op den Camp H."/>
            <person name="Overmann J."/>
            <person name="Amann R."/>
            <person name="Jetten M.S.M."/>
            <person name="Mascher T."/>
            <person name="Medema M.H."/>
            <person name="Devos D.P."/>
            <person name="Kaster A.-K."/>
            <person name="Ovreas L."/>
            <person name="Rohde M."/>
            <person name="Galperin M.Y."/>
            <person name="Jogler C."/>
        </authorList>
    </citation>
    <scope>NUCLEOTIDE SEQUENCE [LARGE SCALE GENOMIC DNA]</scope>
    <source>
        <strain evidence="5 6">Pan241w</strain>
    </source>
</reference>
<dbReference type="PRINTS" id="PR00032">
    <property type="entry name" value="HTHARAC"/>
</dbReference>
<proteinExistence type="predicted"/>
<dbReference type="PROSITE" id="PS00041">
    <property type="entry name" value="HTH_ARAC_FAMILY_1"/>
    <property type="match status" value="1"/>
</dbReference>
<protein>
    <submittedName>
        <fullName evidence="5">Bifunctional transcriptional activator/DNA repair enzyme AdaA</fullName>
        <ecNumber evidence="5">2.1.1.-</ecNumber>
    </submittedName>
</protein>
<dbReference type="InterPro" id="IPR009057">
    <property type="entry name" value="Homeodomain-like_sf"/>
</dbReference>
<dbReference type="InterPro" id="IPR018062">
    <property type="entry name" value="HTH_AraC-typ_CS"/>
</dbReference>
<dbReference type="InterPro" id="IPR050204">
    <property type="entry name" value="AraC_XylS_family_regulators"/>
</dbReference>
<evidence type="ECO:0000259" key="4">
    <source>
        <dbReference type="PROSITE" id="PS01124"/>
    </source>
</evidence>
<dbReference type="Gene3D" id="1.10.10.60">
    <property type="entry name" value="Homeodomain-like"/>
    <property type="match status" value="2"/>
</dbReference>
<feature type="domain" description="HTH araC/xylS-type" evidence="4">
    <location>
        <begin position="171"/>
        <end position="270"/>
    </location>
</feature>
<name>A0A517RCQ8_9PLAN</name>
<dbReference type="Pfam" id="PF12833">
    <property type="entry name" value="HTH_18"/>
    <property type="match status" value="1"/>
</dbReference>
<keyword evidence="2" id="KW-0238">DNA-binding</keyword>
<keyword evidence="5" id="KW-0489">Methyltransferase</keyword>
<evidence type="ECO:0000313" key="6">
    <source>
        <dbReference type="Proteomes" id="UP000317171"/>
    </source>
</evidence>
<organism evidence="5 6">
    <name type="scientific">Gimesia alba</name>
    <dbReference type="NCBI Taxonomy" id="2527973"/>
    <lineage>
        <taxon>Bacteria</taxon>
        <taxon>Pseudomonadati</taxon>
        <taxon>Planctomycetota</taxon>
        <taxon>Planctomycetia</taxon>
        <taxon>Planctomycetales</taxon>
        <taxon>Planctomycetaceae</taxon>
        <taxon>Gimesia</taxon>
    </lineage>
</organism>
<sequence>MQLGARIHIGRIRKTETMNQTPMKSVTRLRATLESFAARYAAENVQQGSDPQKLLKRFQKLQIASEKGDYRRFANDDRGLHQAIIDLANVPGLAQSWQAAFEAQNAFRIKTIKECWPDLSVLFESHRPLVDAIVAGSVEEAEEEALTHLDAIWFRLADATHDQSLPRDPLSRACAYLAFHFHESIRLPELAKQIAGCSPGHLARLFRDTLGLGFSDYLIELRIQKAANLLRQSNRPIHEIAARVGYADPSRFTIHFRRRFGQTPSEFRRRFVRIVT</sequence>
<accession>A0A517RCQ8</accession>
<dbReference type="OrthoDB" id="273555at2"/>
<keyword evidence="5" id="KW-0808">Transferase</keyword>
<dbReference type="Pfam" id="PF07729">
    <property type="entry name" value="FCD"/>
    <property type="match status" value="1"/>
</dbReference>
<evidence type="ECO:0000256" key="2">
    <source>
        <dbReference type="ARBA" id="ARBA00023125"/>
    </source>
</evidence>
<dbReference type="Proteomes" id="UP000317171">
    <property type="component" value="Chromosome"/>
</dbReference>
<dbReference type="PANTHER" id="PTHR46796">
    <property type="entry name" value="HTH-TYPE TRANSCRIPTIONAL ACTIVATOR RHAS-RELATED"/>
    <property type="match status" value="1"/>
</dbReference>
<dbReference type="SMART" id="SM00895">
    <property type="entry name" value="FCD"/>
    <property type="match status" value="1"/>
</dbReference>
<evidence type="ECO:0000256" key="3">
    <source>
        <dbReference type="ARBA" id="ARBA00023163"/>
    </source>
</evidence>
<dbReference type="GO" id="GO:0043565">
    <property type="term" value="F:sequence-specific DNA binding"/>
    <property type="evidence" value="ECO:0007669"/>
    <property type="project" value="InterPro"/>
</dbReference>
<dbReference type="SUPFAM" id="SSF46689">
    <property type="entry name" value="Homeodomain-like"/>
    <property type="match status" value="2"/>
</dbReference>
<keyword evidence="1" id="KW-0805">Transcription regulation</keyword>
<gene>
    <name evidence="5" type="primary">adaA_2</name>
    <name evidence="5" type="ORF">Pan241w_16960</name>
</gene>
<keyword evidence="6" id="KW-1185">Reference proteome</keyword>
<dbReference type="GO" id="GO:0032259">
    <property type="term" value="P:methylation"/>
    <property type="evidence" value="ECO:0007669"/>
    <property type="project" value="UniProtKB-KW"/>
</dbReference>
<dbReference type="EC" id="2.1.1.-" evidence="5"/>
<dbReference type="InterPro" id="IPR018060">
    <property type="entry name" value="HTH_AraC"/>
</dbReference>
<dbReference type="InterPro" id="IPR020449">
    <property type="entry name" value="Tscrpt_reg_AraC-type_HTH"/>
</dbReference>
<evidence type="ECO:0000313" key="5">
    <source>
        <dbReference type="EMBL" id="QDT41633.1"/>
    </source>
</evidence>
<dbReference type="Gene3D" id="1.20.120.530">
    <property type="entry name" value="GntR ligand-binding domain-like"/>
    <property type="match status" value="1"/>
</dbReference>
<dbReference type="GO" id="GO:0003700">
    <property type="term" value="F:DNA-binding transcription factor activity"/>
    <property type="evidence" value="ECO:0007669"/>
    <property type="project" value="InterPro"/>
</dbReference>
<dbReference type="GO" id="GO:0008168">
    <property type="term" value="F:methyltransferase activity"/>
    <property type="evidence" value="ECO:0007669"/>
    <property type="project" value="UniProtKB-KW"/>
</dbReference>
<dbReference type="PROSITE" id="PS01124">
    <property type="entry name" value="HTH_ARAC_FAMILY_2"/>
    <property type="match status" value="1"/>
</dbReference>
<dbReference type="SMART" id="SM00342">
    <property type="entry name" value="HTH_ARAC"/>
    <property type="match status" value="1"/>
</dbReference>